<gene>
    <name evidence="3 4" type="primary">LOC106161315</name>
</gene>
<dbReference type="RefSeq" id="XP_013393684.1">
    <property type="nucleotide sequence ID" value="XM_013538230.2"/>
</dbReference>
<evidence type="ECO:0000313" key="4">
    <source>
        <dbReference type="RefSeq" id="XP_023931600.1"/>
    </source>
</evidence>
<organism evidence="2 4">
    <name type="scientific">Lingula anatina</name>
    <name type="common">Brachiopod</name>
    <name type="synonym">Lingula unguis</name>
    <dbReference type="NCBI Taxonomy" id="7574"/>
    <lineage>
        <taxon>Eukaryota</taxon>
        <taxon>Metazoa</taxon>
        <taxon>Spiralia</taxon>
        <taxon>Lophotrochozoa</taxon>
        <taxon>Brachiopoda</taxon>
        <taxon>Linguliformea</taxon>
        <taxon>Lingulata</taxon>
        <taxon>Lingulida</taxon>
        <taxon>Linguloidea</taxon>
        <taxon>Lingulidae</taxon>
        <taxon>Lingula</taxon>
    </lineage>
</organism>
<protein>
    <submittedName>
        <fullName evidence="3 4">Uncharacterized protein LOC106161315 isoform X2</fullName>
    </submittedName>
</protein>
<dbReference type="RefSeq" id="XP_023931600.1">
    <property type="nucleotide sequence ID" value="XM_024075832.1"/>
</dbReference>
<sequence length="397" mass="45271">MLYRYRQWSCRLQRYLAQFQSGFVVCFWTRGVMADETTCSTITKNGPEHVSDGRKGKGKSASKNPKSVEKSSSEDNIMSLLVSLKASVDAQDGRLENIVSRIDNMEAQYSQYDDEVYVDNECVEPEEAGTSGEKRKLDSYLPDTEDNLFKHMAKKFNMSEEMADNVDDVLAKTVNDLFMNGLDEQHLNELIKQNHRPGNCDYLQVVKTNQLIWDQVPGWTKANDRKMQNIAHTLVKGANILVKTVNQMALYERNPEKDTSDHIGSMIENCNDVLALMGHMNRQINMTRKDFLKPQLSGEYAHLCSHELTYSQKFLFGDDLPKMARDIEDCSKIKHKLFDRSLRGRRGRGARGRGSVYRGVNRPTGGGRPRVWQDDPGAGPSFAKNYVRRGQRNLPKQ</sequence>
<reference evidence="3 4" key="1">
    <citation type="submission" date="2025-04" db="UniProtKB">
        <authorList>
            <consortium name="RefSeq"/>
        </authorList>
    </citation>
    <scope>IDENTIFICATION</scope>
    <source>
        <tissue evidence="3 4">Gonads</tissue>
    </source>
</reference>
<keyword evidence="2" id="KW-1185">Reference proteome</keyword>
<name>A0A1S3I601_LINAN</name>
<accession>A0A1S3I601</accession>
<proteinExistence type="predicted"/>
<feature type="region of interest" description="Disordered" evidence="1">
    <location>
        <begin position="344"/>
        <end position="397"/>
    </location>
</feature>
<dbReference type="AlphaFoldDB" id="A0A1S3I601"/>
<evidence type="ECO:0000256" key="1">
    <source>
        <dbReference type="SAM" id="MobiDB-lite"/>
    </source>
</evidence>
<dbReference type="OrthoDB" id="6140514at2759"/>
<dbReference type="Proteomes" id="UP000085678">
    <property type="component" value="Unplaced"/>
</dbReference>
<dbReference type="PANTHER" id="PTHR34239">
    <property type="entry name" value="APPLE DOMAIN-CONTAINING PROTEIN"/>
    <property type="match status" value="1"/>
</dbReference>
<evidence type="ECO:0000313" key="3">
    <source>
        <dbReference type="RefSeq" id="XP_013393684.1"/>
    </source>
</evidence>
<dbReference type="PANTHER" id="PTHR34239:SF2">
    <property type="entry name" value="TRANSPOSABLE ELEMENT P TRANSPOSASE_THAP9 CONSERVED DOMAIN-CONTAINING PROTEIN"/>
    <property type="match status" value="1"/>
</dbReference>
<feature type="compositionally biased region" description="Basic and acidic residues" evidence="1">
    <location>
        <begin position="46"/>
        <end position="55"/>
    </location>
</feature>
<dbReference type="GeneID" id="106161315"/>
<evidence type="ECO:0000313" key="2">
    <source>
        <dbReference type="Proteomes" id="UP000085678"/>
    </source>
</evidence>
<feature type="region of interest" description="Disordered" evidence="1">
    <location>
        <begin position="40"/>
        <end position="73"/>
    </location>
</feature>